<dbReference type="HOGENOM" id="CLU_3078950_0_0_6"/>
<geneLocation type="plasmid" evidence="1 2">
    <name>p2</name>
</geneLocation>
<proteinExistence type="predicted"/>
<accession>V5U5P4</accession>
<gene>
    <name evidence="1" type="ORF">P262_p2110</name>
</gene>
<evidence type="ECO:0000313" key="1">
    <source>
        <dbReference type="EMBL" id="AHB72678.1"/>
    </source>
</evidence>
<name>V5U5P4_9ENTR</name>
<dbReference type="Proteomes" id="UP000018545">
    <property type="component" value="Plasmid p2"/>
</dbReference>
<sequence length="52" mass="5816">MAVVTRSGGIIPPAAAQMMLSTLIRKQEKGFSCNQLRVRRNSIRGFTPYLYS</sequence>
<reference evidence="1 2" key="1">
    <citation type="journal article" date="2014" name="Genome Announc.">
        <title>Complete Genome Sequence of Cronobacter sakazakii Strain CMCC 45402.</title>
        <authorList>
            <person name="Zhao Z."/>
            <person name="Wang L."/>
            <person name="Wang B."/>
            <person name="Liang H."/>
            <person name="Ye Q."/>
            <person name="Zeng M."/>
        </authorList>
    </citation>
    <scope>NUCLEOTIDE SEQUENCE [LARGE SCALE GENOMIC DNA]</scope>
    <source>
        <strain evidence="2">45402</strain>
        <plasmid evidence="2">Plasmid p2</plasmid>
    </source>
</reference>
<organism evidence="1 2">
    <name type="scientific">Cronobacter malonaticus</name>
    <dbReference type="NCBI Taxonomy" id="413503"/>
    <lineage>
        <taxon>Bacteria</taxon>
        <taxon>Pseudomonadati</taxon>
        <taxon>Pseudomonadota</taxon>
        <taxon>Gammaproteobacteria</taxon>
        <taxon>Enterobacterales</taxon>
        <taxon>Enterobacteriaceae</taxon>
        <taxon>Cronobacter</taxon>
    </lineage>
</organism>
<dbReference type="AlphaFoldDB" id="V5U5P4"/>
<evidence type="ECO:0000313" key="2">
    <source>
        <dbReference type="Proteomes" id="UP000018545"/>
    </source>
</evidence>
<keyword evidence="1" id="KW-0614">Plasmid</keyword>
<dbReference type="EMBL" id="CP006733">
    <property type="protein sequence ID" value="AHB72678.1"/>
    <property type="molecule type" value="Genomic_DNA"/>
</dbReference>
<dbReference type="KEGG" id="csi:P262_p2110"/>
<protein>
    <submittedName>
        <fullName evidence="1">Uncharacterized protein</fullName>
    </submittedName>
</protein>